<dbReference type="InterPro" id="IPR009526">
    <property type="entry name" value="DUF1146"/>
</dbReference>
<evidence type="ECO:0000313" key="2">
    <source>
        <dbReference type="EMBL" id="MEW9500827.1"/>
    </source>
</evidence>
<gene>
    <name evidence="2" type="ORF">AB1471_03310</name>
</gene>
<reference evidence="2 3" key="1">
    <citation type="journal article" date="1979" name="Int. J. Syst. Evol. Microbiol.">
        <title>Bacillus globisporus subsp. marinus subsp. nov.</title>
        <authorList>
            <person name="Liu H."/>
        </authorList>
    </citation>
    <scope>NUCLEOTIDE SEQUENCE [LARGE SCALE GENOMIC DNA]</scope>
    <source>
        <strain evidence="2 3">DSM 1297</strain>
    </source>
</reference>
<keyword evidence="1" id="KW-1133">Transmembrane helix</keyword>
<comment type="caution">
    <text evidence="2">The sequence shown here is derived from an EMBL/GenBank/DDBJ whole genome shotgun (WGS) entry which is preliminary data.</text>
</comment>
<keyword evidence="1" id="KW-0812">Transmembrane</keyword>
<proteinExistence type="predicted"/>
<evidence type="ECO:0000256" key="1">
    <source>
        <dbReference type="SAM" id="Phobius"/>
    </source>
</evidence>
<feature type="transmembrane region" description="Helical" evidence="1">
    <location>
        <begin position="46"/>
        <end position="67"/>
    </location>
</feature>
<dbReference type="NCBIfam" id="TIGR02327">
    <property type="entry name" value="int_mem_ywzB"/>
    <property type="match status" value="1"/>
</dbReference>
<dbReference type="Proteomes" id="UP001556040">
    <property type="component" value="Unassembled WGS sequence"/>
</dbReference>
<dbReference type="EMBL" id="JBFMIA010000002">
    <property type="protein sequence ID" value="MEW9500827.1"/>
    <property type="molecule type" value="Genomic_DNA"/>
</dbReference>
<evidence type="ECO:0000313" key="3">
    <source>
        <dbReference type="Proteomes" id="UP001556040"/>
    </source>
</evidence>
<dbReference type="Pfam" id="PF06612">
    <property type="entry name" value="DUF1146"/>
    <property type="match status" value="1"/>
</dbReference>
<keyword evidence="3" id="KW-1185">Reference proteome</keyword>
<organism evidence="2 3">
    <name type="scientific">Jeotgalibacillus marinus</name>
    <dbReference type="NCBI Taxonomy" id="86667"/>
    <lineage>
        <taxon>Bacteria</taxon>
        <taxon>Bacillati</taxon>
        <taxon>Bacillota</taxon>
        <taxon>Bacilli</taxon>
        <taxon>Bacillales</taxon>
        <taxon>Caryophanaceae</taxon>
        <taxon>Jeotgalibacillus</taxon>
    </lineage>
</organism>
<feature type="transmembrane region" description="Helical" evidence="1">
    <location>
        <begin position="6"/>
        <end position="26"/>
    </location>
</feature>
<accession>A0ABV3Q0G1</accession>
<keyword evidence="1" id="KW-0472">Membrane</keyword>
<protein>
    <submittedName>
        <fullName evidence="2">DUF1146 family protein</fullName>
    </submittedName>
</protein>
<name>A0ABV3Q0G1_9BACL</name>
<sequence>MVNFGQQALLSMIVHLVFISLSFWALQALRFEKALRPNRVMQARVLYILISIAIGSTVADFFLSYSISSQQLHLLW</sequence>
<dbReference type="RefSeq" id="WP_367778176.1">
    <property type="nucleotide sequence ID" value="NZ_JBFMIA010000002.1"/>
</dbReference>